<keyword evidence="3" id="KW-1185">Reference proteome</keyword>
<feature type="compositionally biased region" description="Low complexity" evidence="1">
    <location>
        <begin position="493"/>
        <end position="506"/>
    </location>
</feature>
<feature type="region of interest" description="Disordered" evidence="1">
    <location>
        <begin position="374"/>
        <end position="463"/>
    </location>
</feature>
<feature type="compositionally biased region" description="Polar residues" evidence="1">
    <location>
        <begin position="507"/>
        <end position="528"/>
    </location>
</feature>
<feature type="compositionally biased region" description="Polar residues" evidence="1">
    <location>
        <begin position="387"/>
        <end position="399"/>
    </location>
</feature>
<organism evidence="2 3">
    <name type="scientific">Maudiozyma humilis</name>
    <name type="common">Sour dough yeast</name>
    <name type="synonym">Kazachstania humilis</name>
    <dbReference type="NCBI Taxonomy" id="51915"/>
    <lineage>
        <taxon>Eukaryota</taxon>
        <taxon>Fungi</taxon>
        <taxon>Dikarya</taxon>
        <taxon>Ascomycota</taxon>
        <taxon>Saccharomycotina</taxon>
        <taxon>Saccharomycetes</taxon>
        <taxon>Saccharomycetales</taxon>
        <taxon>Saccharomycetaceae</taxon>
        <taxon>Maudiozyma</taxon>
    </lineage>
</organism>
<gene>
    <name evidence="2" type="ORF">DAKH74_004580</name>
</gene>
<feature type="compositionally biased region" description="Low complexity" evidence="1">
    <location>
        <begin position="258"/>
        <end position="272"/>
    </location>
</feature>
<evidence type="ECO:0000256" key="1">
    <source>
        <dbReference type="SAM" id="MobiDB-lite"/>
    </source>
</evidence>
<name>A0AAV5RT04_MAUHU</name>
<accession>A0AAV5RT04</accession>
<proteinExistence type="predicted"/>
<dbReference type="AlphaFoldDB" id="A0AAV5RT04"/>
<feature type="region of interest" description="Disordered" evidence="1">
    <location>
        <begin position="484"/>
        <end position="565"/>
    </location>
</feature>
<feature type="compositionally biased region" description="Low complexity" evidence="1">
    <location>
        <begin position="410"/>
        <end position="444"/>
    </location>
</feature>
<protein>
    <submittedName>
        <fullName evidence="2">Uncharacterized protein</fullName>
    </submittedName>
</protein>
<feature type="compositionally biased region" description="Low complexity" evidence="1">
    <location>
        <begin position="19"/>
        <end position="33"/>
    </location>
</feature>
<sequence>METELANLHLSPSREGRTSSNGNSNNNNNMNNSHMVRIRRKSSNISRTNSNAMFPMAPVSPTISEHSLIFERSVEDLTALPAASITTQGSTTSLSMLAKQRSNSNAYLQRQLTGESCHSTASNNMTPIMLPISASATNINNGRGSFSYSSQNTNHHHHHRRRTIENLVAPALDASCSLLADQNTALNNVNVIHSRNSSIVGLNMALGMSRSSSISEEPLDRARIMNGVENIRNSDDDSENDSISSGESSDSGDEATAQPQLRQQQQGMQRSQQRSDSRRRQNRRSIATSDSDLSPNVMSPGSHTGSISGHTTPSVSSPRYVANPADTSKVLKFYSYVDMVSDEQINPAISSRRPSFLTGSVSSPLLTPSELMQSNSVNSAVSPPPQLSTNSLLKSPTSINKRDQVPYLSPPLNSRRLSSNNALVSNSLLSRSPTYTPTATSPPSVTRYSENSKRIPKSKKTAKLSATDIKFHIESSDEFSSDEDGAFFEMDHSSNNNSDVNVSGSNPKLTQNALKGSMFQPGNVNNTQGRPRPSRSASGSFRKLTVPSSSSSAGSISPTLPSPYSLQMENLGAVLRQKVGESTGISRPGTPTGRME</sequence>
<evidence type="ECO:0000313" key="3">
    <source>
        <dbReference type="Proteomes" id="UP001377567"/>
    </source>
</evidence>
<evidence type="ECO:0000313" key="2">
    <source>
        <dbReference type="EMBL" id="GMM53842.1"/>
    </source>
</evidence>
<comment type="caution">
    <text evidence="2">The sequence shown here is derived from an EMBL/GenBank/DDBJ whole genome shotgun (WGS) entry which is preliminary data.</text>
</comment>
<feature type="region of interest" description="Disordered" evidence="1">
    <location>
        <begin position="229"/>
        <end position="322"/>
    </location>
</feature>
<dbReference type="Proteomes" id="UP001377567">
    <property type="component" value="Unassembled WGS sequence"/>
</dbReference>
<dbReference type="EMBL" id="BTGD01000001">
    <property type="protein sequence ID" value="GMM53842.1"/>
    <property type="molecule type" value="Genomic_DNA"/>
</dbReference>
<feature type="compositionally biased region" description="Low complexity" evidence="1">
    <location>
        <begin position="529"/>
        <end position="559"/>
    </location>
</feature>
<reference evidence="2 3" key="1">
    <citation type="journal article" date="2023" name="Elife">
        <title>Identification of key yeast species and microbe-microbe interactions impacting larval growth of Drosophila in the wild.</title>
        <authorList>
            <person name="Mure A."/>
            <person name="Sugiura Y."/>
            <person name="Maeda R."/>
            <person name="Honda K."/>
            <person name="Sakurai N."/>
            <person name="Takahashi Y."/>
            <person name="Watada M."/>
            <person name="Katoh T."/>
            <person name="Gotoh A."/>
            <person name="Gotoh Y."/>
            <person name="Taniguchi I."/>
            <person name="Nakamura K."/>
            <person name="Hayashi T."/>
            <person name="Katayama T."/>
            <person name="Uemura T."/>
            <person name="Hattori Y."/>
        </authorList>
    </citation>
    <scope>NUCLEOTIDE SEQUENCE [LARGE SCALE GENOMIC DNA]</scope>
    <source>
        <strain evidence="2 3">KH-74</strain>
    </source>
</reference>
<feature type="region of interest" description="Disordered" evidence="1">
    <location>
        <begin position="577"/>
        <end position="596"/>
    </location>
</feature>
<feature type="compositionally biased region" description="Polar residues" evidence="1">
    <location>
        <begin position="286"/>
        <end position="317"/>
    </location>
</feature>
<feature type="region of interest" description="Disordered" evidence="1">
    <location>
        <begin position="1"/>
        <end position="34"/>
    </location>
</feature>